<dbReference type="GO" id="GO:0043138">
    <property type="term" value="F:3'-5' DNA helicase activity"/>
    <property type="evidence" value="ECO:0007669"/>
    <property type="project" value="UniProtKB-EC"/>
</dbReference>
<dbReference type="KEGG" id="lsz:JCM16776_1093"/>
<evidence type="ECO:0000256" key="4">
    <source>
        <dbReference type="ARBA" id="ARBA00022806"/>
    </source>
</evidence>
<dbReference type="Proteomes" id="UP000322617">
    <property type="component" value="Chromosome"/>
</dbReference>
<dbReference type="PANTHER" id="PTHR11070:SF2">
    <property type="entry name" value="ATP-DEPENDENT DNA HELICASE SRS2"/>
    <property type="match status" value="1"/>
</dbReference>
<dbReference type="Gene3D" id="3.40.50.300">
    <property type="entry name" value="P-loop containing nucleotide triphosphate hydrolases"/>
    <property type="match status" value="2"/>
</dbReference>
<dbReference type="RefSeq" id="WP_018449936.1">
    <property type="nucleotide sequence ID" value="NZ_AP019827.1"/>
</dbReference>
<evidence type="ECO:0000256" key="10">
    <source>
        <dbReference type="ARBA" id="ARBA00048988"/>
    </source>
</evidence>
<keyword evidence="16" id="KW-1185">Reference proteome</keyword>
<dbReference type="Pfam" id="PF00580">
    <property type="entry name" value="UvrD-helicase"/>
    <property type="match status" value="1"/>
</dbReference>
<evidence type="ECO:0000256" key="1">
    <source>
        <dbReference type="ARBA" id="ARBA00009922"/>
    </source>
</evidence>
<protein>
    <recommendedName>
        <fullName evidence="9">DNA 3'-5' helicase</fullName>
        <ecNumber evidence="9">5.6.2.4</ecNumber>
    </recommendedName>
</protein>
<feature type="domain" description="UvrD-like helicase C-terminal" evidence="14">
    <location>
        <begin position="288"/>
        <end position="557"/>
    </location>
</feature>
<keyword evidence="6" id="KW-0238">DNA-binding</keyword>
<dbReference type="OrthoDB" id="9810135at2"/>
<dbReference type="EMBL" id="AP019827">
    <property type="protein sequence ID" value="BBM40873.1"/>
    <property type="molecule type" value="Genomic_DNA"/>
</dbReference>
<dbReference type="GO" id="GO:0000725">
    <property type="term" value="P:recombinational repair"/>
    <property type="evidence" value="ECO:0007669"/>
    <property type="project" value="TreeGrafter"/>
</dbReference>
<comment type="catalytic activity">
    <reaction evidence="8">
        <text>Couples ATP hydrolysis with the unwinding of duplex DNA by translocating in the 3'-5' direction.</text>
        <dbReference type="EC" id="5.6.2.4"/>
    </reaction>
</comment>
<proteinExistence type="inferred from homology"/>
<dbReference type="PROSITE" id="PS51217">
    <property type="entry name" value="UVRD_HELICASE_CTER"/>
    <property type="match status" value="1"/>
</dbReference>
<sequence>MSSILDELNEEQRKAAEKIEGPVLILAGAGSGKTRTVTYRIAHMVKEIGISPLNILALTFTNKAAREMKERAAALIGHEANNLVVSTFHSFSVRLLKTYSERIGYGRNFNIYDVDDQKSIITKIKKDMGIKDNDNVQPGKLANRISKLKEQGIGIKELEREIDMRIPANRLFGEIYQKYDEVLKANNAMDFSDLLLNARKLLDDAFVLERIQERYQYIVVDEYQDTNDIQYEMINMIAAKYRNICVVGDEDQSIYAFRGANINNILNFERDYKEAFTVKLERNYRSTKKILDTANELIKNNKSSKGKTLWTDGSDGEKIKIYNAMTVYDEADFIVTEMKKKKRDGADYKDMTILYRTNAQSRVLEEKLLSANIPYKIYGGMQFFQRKEIKDILAYLSLLNNKNDNHNFYRIINVPKRSVGEKTLEKIQEVANEKNISMLEALHYIDEIPVRASTKLALKEFYNLMQGIYSSLEEMSIKEIFDEILIRTRYIDSIEDNKEDRVRNIEELLNSITEIEKQNPSMSLNEYLDMISLSSTTDEMEEDENYVKLMTIHSSKGLEFDYVFLAGMEDGLFPSISFDAPEEELEEERRLCYVAITRAKKELFISYSSSRKIWGKDDNLRRPSRFIYEMKQDNLEYIGGKYGSLKGKSSAPRSFTPKIENFNPFSKDKLGTFGKKLSNSQITSNVNSKYKVGDVVNHKKFGRGKIKKVDMKSMIVEFMIGEKKIALVLADKILEK</sequence>
<dbReference type="EC" id="5.6.2.4" evidence="9"/>
<dbReference type="GO" id="GO:0003677">
    <property type="term" value="F:DNA binding"/>
    <property type="evidence" value="ECO:0007669"/>
    <property type="project" value="UniProtKB-KW"/>
</dbReference>
<feature type="domain" description="UvrD-like helicase ATP-binding" evidence="13">
    <location>
        <begin position="6"/>
        <end position="287"/>
    </location>
</feature>
<evidence type="ECO:0000256" key="5">
    <source>
        <dbReference type="ARBA" id="ARBA00022840"/>
    </source>
</evidence>
<evidence type="ECO:0000256" key="3">
    <source>
        <dbReference type="ARBA" id="ARBA00022801"/>
    </source>
</evidence>
<dbReference type="CDD" id="cd17932">
    <property type="entry name" value="DEXQc_UvrD"/>
    <property type="match status" value="1"/>
</dbReference>
<evidence type="ECO:0000256" key="9">
    <source>
        <dbReference type="ARBA" id="ARBA00034808"/>
    </source>
</evidence>
<evidence type="ECO:0000256" key="12">
    <source>
        <dbReference type="SAM" id="Coils"/>
    </source>
</evidence>
<dbReference type="Pfam" id="PF13361">
    <property type="entry name" value="UvrD_C"/>
    <property type="match status" value="1"/>
</dbReference>
<evidence type="ECO:0000256" key="2">
    <source>
        <dbReference type="ARBA" id="ARBA00022741"/>
    </source>
</evidence>
<evidence type="ECO:0000256" key="6">
    <source>
        <dbReference type="ARBA" id="ARBA00023125"/>
    </source>
</evidence>
<dbReference type="InterPro" id="IPR014016">
    <property type="entry name" value="UvrD-like_ATP-bd"/>
</dbReference>
<feature type="coiled-coil region" evidence="12">
    <location>
        <begin position="491"/>
        <end position="518"/>
    </location>
</feature>
<feature type="binding site" evidence="11">
    <location>
        <begin position="27"/>
        <end position="34"/>
    </location>
    <ligand>
        <name>ATP</name>
        <dbReference type="ChEBI" id="CHEBI:30616"/>
    </ligand>
</feature>
<keyword evidence="7" id="KW-0413">Isomerase</keyword>
<dbReference type="InterPro" id="IPR027417">
    <property type="entry name" value="P-loop_NTPase"/>
</dbReference>
<dbReference type="PROSITE" id="PS51198">
    <property type="entry name" value="UVRD_HELICASE_ATP_BIND"/>
    <property type="match status" value="1"/>
</dbReference>
<dbReference type="STRING" id="1122172.GCA_000373045_00316"/>
<dbReference type="GO" id="GO:0005524">
    <property type="term" value="F:ATP binding"/>
    <property type="evidence" value="ECO:0007669"/>
    <property type="project" value="UniProtKB-UniRule"/>
</dbReference>
<gene>
    <name evidence="15" type="ORF">JCM16776_1093</name>
</gene>
<evidence type="ECO:0000256" key="11">
    <source>
        <dbReference type="PROSITE-ProRule" id="PRU00560"/>
    </source>
</evidence>
<keyword evidence="5 11" id="KW-0067">ATP-binding</keyword>
<dbReference type="GO" id="GO:0016887">
    <property type="term" value="F:ATP hydrolysis activity"/>
    <property type="evidence" value="ECO:0007669"/>
    <property type="project" value="RHEA"/>
</dbReference>
<evidence type="ECO:0000259" key="13">
    <source>
        <dbReference type="PROSITE" id="PS51198"/>
    </source>
</evidence>
<dbReference type="GO" id="GO:0005829">
    <property type="term" value="C:cytosol"/>
    <property type="evidence" value="ECO:0007669"/>
    <property type="project" value="TreeGrafter"/>
</dbReference>
<dbReference type="GO" id="GO:0033202">
    <property type="term" value="C:DNA helicase complex"/>
    <property type="evidence" value="ECO:0007669"/>
    <property type="project" value="TreeGrafter"/>
</dbReference>
<evidence type="ECO:0000256" key="7">
    <source>
        <dbReference type="ARBA" id="ARBA00023235"/>
    </source>
</evidence>
<dbReference type="InterPro" id="IPR014017">
    <property type="entry name" value="DNA_helicase_UvrD-like_C"/>
</dbReference>
<comment type="similarity">
    <text evidence="1">Belongs to the helicase family. UvrD subfamily.</text>
</comment>
<keyword evidence="12" id="KW-0175">Coiled coil</keyword>
<dbReference type="AlphaFoldDB" id="A0A510JTJ3"/>
<dbReference type="InterPro" id="IPR013986">
    <property type="entry name" value="DExx_box_DNA_helicase_dom_sf"/>
</dbReference>
<evidence type="ECO:0000313" key="16">
    <source>
        <dbReference type="Proteomes" id="UP000322617"/>
    </source>
</evidence>
<accession>A0A510JTJ3</accession>
<dbReference type="InterPro" id="IPR000212">
    <property type="entry name" value="DNA_helicase_UvrD/REP"/>
</dbReference>
<organism evidence="15 16">
    <name type="scientific">Leptotrichia shahii</name>
    <dbReference type="NCBI Taxonomy" id="157691"/>
    <lineage>
        <taxon>Bacteria</taxon>
        <taxon>Fusobacteriati</taxon>
        <taxon>Fusobacteriota</taxon>
        <taxon>Fusobacteriia</taxon>
        <taxon>Fusobacteriales</taxon>
        <taxon>Leptotrichiaceae</taxon>
        <taxon>Leptotrichia</taxon>
    </lineage>
</organism>
<reference evidence="15 16" key="1">
    <citation type="submission" date="2019-07" db="EMBL/GenBank/DDBJ databases">
        <title>Complete Genome Sequence of Leptotrichia shahii Strain JCM 16776.</title>
        <authorList>
            <person name="Watanabe S."/>
            <person name="Cui L."/>
        </authorList>
    </citation>
    <scope>NUCLEOTIDE SEQUENCE [LARGE SCALE GENOMIC DNA]</scope>
    <source>
        <strain evidence="15 16">JCM16776</strain>
    </source>
</reference>
<dbReference type="Gene3D" id="1.10.486.10">
    <property type="entry name" value="PCRA, domain 4"/>
    <property type="match status" value="1"/>
</dbReference>
<keyword evidence="2 11" id="KW-0547">Nucleotide-binding</keyword>
<evidence type="ECO:0000256" key="8">
    <source>
        <dbReference type="ARBA" id="ARBA00034617"/>
    </source>
</evidence>
<comment type="catalytic activity">
    <reaction evidence="10">
        <text>ATP + H2O = ADP + phosphate + H(+)</text>
        <dbReference type="Rhea" id="RHEA:13065"/>
        <dbReference type="ChEBI" id="CHEBI:15377"/>
        <dbReference type="ChEBI" id="CHEBI:15378"/>
        <dbReference type="ChEBI" id="CHEBI:30616"/>
        <dbReference type="ChEBI" id="CHEBI:43474"/>
        <dbReference type="ChEBI" id="CHEBI:456216"/>
        <dbReference type="EC" id="5.6.2.4"/>
    </reaction>
</comment>
<evidence type="ECO:0000259" key="14">
    <source>
        <dbReference type="PROSITE" id="PS51217"/>
    </source>
</evidence>
<keyword evidence="3 11" id="KW-0378">Hydrolase</keyword>
<keyword evidence="4 11" id="KW-0347">Helicase</keyword>
<dbReference type="Gene3D" id="1.10.10.160">
    <property type="match status" value="1"/>
</dbReference>
<name>A0A510JTJ3_9FUSO</name>
<dbReference type="PANTHER" id="PTHR11070">
    <property type="entry name" value="UVRD / RECB / PCRA DNA HELICASE FAMILY MEMBER"/>
    <property type="match status" value="1"/>
</dbReference>
<dbReference type="SUPFAM" id="SSF52540">
    <property type="entry name" value="P-loop containing nucleoside triphosphate hydrolases"/>
    <property type="match status" value="1"/>
</dbReference>
<evidence type="ECO:0000313" key="15">
    <source>
        <dbReference type="EMBL" id="BBM40873.1"/>
    </source>
</evidence>